<evidence type="ECO:0000256" key="1">
    <source>
        <dbReference type="ARBA" id="ARBA00004429"/>
    </source>
</evidence>
<keyword evidence="12" id="KW-1185">Reference proteome</keyword>
<dbReference type="EMBL" id="VKDI01000045">
    <property type="protein sequence ID" value="TRX45300.1"/>
    <property type="molecule type" value="Genomic_DNA"/>
</dbReference>
<feature type="transmembrane region" description="Helical" evidence="9">
    <location>
        <begin position="101"/>
        <end position="123"/>
    </location>
</feature>
<dbReference type="InterPro" id="IPR047817">
    <property type="entry name" value="ABC2_TM_bact-type"/>
</dbReference>
<feature type="transmembrane region" description="Helical" evidence="9">
    <location>
        <begin position="135"/>
        <end position="154"/>
    </location>
</feature>
<dbReference type="InterPro" id="IPR013525">
    <property type="entry name" value="ABC2_TM"/>
</dbReference>
<feature type="transmembrane region" description="Helical" evidence="9">
    <location>
        <begin position="175"/>
        <end position="201"/>
    </location>
</feature>
<feature type="transmembrane region" description="Helical" evidence="9">
    <location>
        <begin position="247"/>
        <end position="265"/>
    </location>
</feature>
<proteinExistence type="inferred from homology"/>
<dbReference type="PANTHER" id="PTHR30413:SF8">
    <property type="entry name" value="TRANSPORT PERMEASE PROTEIN"/>
    <property type="match status" value="1"/>
</dbReference>
<evidence type="ECO:0000256" key="2">
    <source>
        <dbReference type="ARBA" id="ARBA00007783"/>
    </source>
</evidence>
<keyword evidence="7 9" id="KW-1133">Transmembrane helix</keyword>
<evidence type="ECO:0000256" key="7">
    <source>
        <dbReference type="ARBA" id="ARBA00022989"/>
    </source>
</evidence>
<evidence type="ECO:0000256" key="9">
    <source>
        <dbReference type="RuleBase" id="RU361157"/>
    </source>
</evidence>
<gene>
    <name evidence="11" type="ORF">FNY88_12535</name>
</gene>
<comment type="caution">
    <text evidence="11">The sequence shown here is derived from an EMBL/GenBank/DDBJ whole genome shotgun (WGS) entry which is preliminary data.</text>
</comment>
<evidence type="ECO:0000256" key="6">
    <source>
        <dbReference type="ARBA" id="ARBA00022692"/>
    </source>
</evidence>
<feature type="domain" description="ABC transmembrane type-2" evidence="10">
    <location>
        <begin position="102"/>
        <end position="326"/>
    </location>
</feature>
<sequence>MAADHLRYHYQTSLNASGKELTLPGSTSAAAPGGIADGGSIANGGSADNGGTRTILVDDSTLSPLETRPPLTRYVRDLAKRRHFIIADAQSRAFAPSRDLWLGRAWLIIRPFLDALMYGLIFGLMLKTKGGIDNFIGYLVLGIAFFGLLTSLMSQGSGFIRAQRSFITAFRFPRAALVISAALRTIFDALPTLVVGILMALATQWGTPLSWTIILVVPVTILMCLFGTGLFFFVAWATAWIPDLKHFVNLFTRAWFFVSGVFFSIERFVDHEFMLRVMVSNPAYQFLTAVRGAVMYHELPTVQQWGTMAAWGLGAFLIGFLFFWSSEAKYTNVR</sequence>
<reference evidence="11 12" key="1">
    <citation type="submission" date="2019-07" db="EMBL/GenBank/DDBJ databases">
        <title>Draft genome of C. aurimucosum strain 2299.</title>
        <authorList>
            <person name="Pacheco L.G.C."/>
            <person name="Aguiar E.R.G.R."/>
            <person name="Santos C.S."/>
            <person name="Rocha D.J.P.G."/>
            <person name="Sant'Anna L.O."/>
            <person name="Mattos-Guaraldi A.L."/>
            <person name="Santos L.S."/>
        </authorList>
    </citation>
    <scope>NUCLEOTIDE SEQUENCE [LARGE SCALE GENOMIC DNA]</scope>
    <source>
        <strain evidence="11 12">2299</strain>
    </source>
</reference>
<comment type="subcellular location">
    <subcellularLocation>
        <location evidence="1">Cell inner membrane</location>
        <topology evidence="1">Multi-pass membrane protein</topology>
    </subcellularLocation>
    <subcellularLocation>
        <location evidence="9">Cell membrane</location>
        <topology evidence="9">Multi-pass membrane protein</topology>
    </subcellularLocation>
</comment>
<keyword evidence="5" id="KW-0997">Cell inner membrane</keyword>
<feature type="transmembrane region" description="Helical" evidence="9">
    <location>
        <begin position="305"/>
        <end position="324"/>
    </location>
</feature>
<feature type="transmembrane region" description="Helical" evidence="9">
    <location>
        <begin position="213"/>
        <end position="235"/>
    </location>
</feature>
<comment type="similarity">
    <text evidence="2 9">Belongs to the ABC-2 integral membrane protein family.</text>
</comment>
<evidence type="ECO:0000256" key="4">
    <source>
        <dbReference type="ARBA" id="ARBA00022475"/>
    </source>
</evidence>
<evidence type="ECO:0000313" key="11">
    <source>
        <dbReference type="EMBL" id="TRX45300.1"/>
    </source>
</evidence>
<name>A0ABY3CQW4_9CORY</name>
<evidence type="ECO:0000313" key="12">
    <source>
        <dbReference type="Proteomes" id="UP000316859"/>
    </source>
</evidence>
<protein>
    <recommendedName>
        <fullName evidence="9">Transport permease protein</fullName>
    </recommendedName>
</protein>
<evidence type="ECO:0000259" key="10">
    <source>
        <dbReference type="PROSITE" id="PS51012"/>
    </source>
</evidence>
<dbReference type="Proteomes" id="UP000316859">
    <property type="component" value="Unassembled WGS sequence"/>
</dbReference>
<accession>A0ABY3CQW4</accession>
<organism evidence="11 12">
    <name type="scientific">Corynebacterium guaraldiae</name>
    <dbReference type="NCBI Taxonomy" id="3051103"/>
    <lineage>
        <taxon>Bacteria</taxon>
        <taxon>Bacillati</taxon>
        <taxon>Actinomycetota</taxon>
        <taxon>Actinomycetes</taxon>
        <taxon>Mycobacteriales</taxon>
        <taxon>Corynebacteriaceae</taxon>
        <taxon>Corynebacterium</taxon>
    </lineage>
</organism>
<dbReference type="PANTHER" id="PTHR30413">
    <property type="entry name" value="INNER MEMBRANE TRANSPORT PERMEASE"/>
    <property type="match status" value="1"/>
</dbReference>
<keyword evidence="8 9" id="KW-0472">Membrane</keyword>
<evidence type="ECO:0000256" key="8">
    <source>
        <dbReference type="ARBA" id="ARBA00023136"/>
    </source>
</evidence>
<keyword evidence="3 9" id="KW-0813">Transport</keyword>
<evidence type="ECO:0000256" key="3">
    <source>
        <dbReference type="ARBA" id="ARBA00022448"/>
    </source>
</evidence>
<dbReference type="Pfam" id="PF01061">
    <property type="entry name" value="ABC2_membrane"/>
    <property type="match status" value="1"/>
</dbReference>
<dbReference type="PROSITE" id="PS51012">
    <property type="entry name" value="ABC_TM2"/>
    <property type="match status" value="1"/>
</dbReference>
<evidence type="ECO:0000256" key="5">
    <source>
        <dbReference type="ARBA" id="ARBA00022519"/>
    </source>
</evidence>
<keyword evidence="4 9" id="KW-1003">Cell membrane</keyword>
<keyword evidence="6 9" id="KW-0812">Transmembrane</keyword>